<dbReference type="EMBL" id="BMRE01000001">
    <property type="protein sequence ID" value="GGU15124.1"/>
    <property type="molecule type" value="Genomic_DNA"/>
</dbReference>
<sequence>MPGALRWMSSPSSVSLARNAHRYPLTSISSISVHAVPPLTRTLTNLAFLGESRIDLYTFVCMRALTAGVVIASSETKPEFGEPDTRYSTLSGRKA</sequence>
<keyword evidence="2" id="KW-1185">Reference proteome</keyword>
<dbReference type="Proteomes" id="UP000649573">
    <property type="component" value="Unassembled WGS sequence"/>
</dbReference>
<evidence type="ECO:0000313" key="1">
    <source>
        <dbReference type="EMBL" id="GGU15124.1"/>
    </source>
</evidence>
<proteinExistence type="predicted"/>
<name>A0ABQ2UAF7_9PSEU</name>
<protein>
    <submittedName>
        <fullName evidence="1">Uncharacterized protein</fullName>
    </submittedName>
</protein>
<gene>
    <name evidence="1" type="ORF">GCM10010178_03280</name>
</gene>
<comment type="caution">
    <text evidence="1">The sequence shown here is derived from an EMBL/GenBank/DDBJ whole genome shotgun (WGS) entry which is preliminary data.</text>
</comment>
<reference evidence="2" key="1">
    <citation type="journal article" date="2019" name="Int. J. Syst. Evol. Microbiol.">
        <title>The Global Catalogue of Microorganisms (GCM) 10K type strain sequencing project: providing services to taxonomists for standard genome sequencing and annotation.</title>
        <authorList>
            <consortium name="The Broad Institute Genomics Platform"/>
            <consortium name="The Broad Institute Genome Sequencing Center for Infectious Disease"/>
            <person name="Wu L."/>
            <person name="Ma J."/>
        </authorList>
    </citation>
    <scope>NUCLEOTIDE SEQUENCE [LARGE SCALE GENOMIC DNA]</scope>
    <source>
        <strain evidence="2">JCM 3296</strain>
    </source>
</reference>
<accession>A0ABQ2UAF7</accession>
<organism evidence="1 2">
    <name type="scientific">Lentzea flava</name>
    <dbReference type="NCBI Taxonomy" id="103732"/>
    <lineage>
        <taxon>Bacteria</taxon>
        <taxon>Bacillati</taxon>
        <taxon>Actinomycetota</taxon>
        <taxon>Actinomycetes</taxon>
        <taxon>Pseudonocardiales</taxon>
        <taxon>Pseudonocardiaceae</taxon>
        <taxon>Lentzea</taxon>
    </lineage>
</organism>
<evidence type="ECO:0000313" key="2">
    <source>
        <dbReference type="Proteomes" id="UP000649573"/>
    </source>
</evidence>